<dbReference type="SUPFAM" id="SSF55874">
    <property type="entry name" value="ATPase domain of HSP90 chaperone/DNA topoisomerase II/histidine kinase"/>
    <property type="match status" value="1"/>
</dbReference>
<dbReference type="InterPro" id="IPR000700">
    <property type="entry name" value="PAS-assoc_C"/>
</dbReference>
<dbReference type="InterPro" id="IPR003661">
    <property type="entry name" value="HisK_dim/P_dom"/>
</dbReference>
<dbReference type="CDD" id="cd17546">
    <property type="entry name" value="REC_hyHK_CKI1_RcsC-like"/>
    <property type="match status" value="1"/>
</dbReference>
<keyword evidence="13 17" id="KW-0472">Membrane</keyword>
<dbReference type="GO" id="GO:0005886">
    <property type="term" value="C:plasma membrane"/>
    <property type="evidence" value="ECO:0007669"/>
    <property type="project" value="UniProtKB-SubCell"/>
</dbReference>
<feature type="modified residue" description="4-aspartylphosphate" evidence="14">
    <location>
        <position position="777"/>
    </location>
</feature>
<keyword evidence="23" id="KW-1185">Reference proteome</keyword>
<dbReference type="InterPro" id="IPR001789">
    <property type="entry name" value="Sig_transdc_resp-reg_receiver"/>
</dbReference>
<dbReference type="CDD" id="cd16922">
    <property type="entry name" value="HATPase_EvgS-ArcB-TorS-like"/>
    <property type="match status" value="1"/>
</dbReference>
<dbReference type="RefSeq" id="WP_142930163.1">
    <property type="nucleotide sequence ID" value="NZ_ML660118.1"/>
</dbReference>
<evidence type="ECO:0000256" key="10">
    <source>
        <dbReference type="ARBA" id="ARBA00022840"/>
    </source>
</evidence>
<dbReference type="AlphaFoldDB" id="A0A545SMI7"/>
<dbReference type="PANTHER" id="PTHR45339:SF5">
    <property type="entry name" value="HISTIDINE KINASE"/>
    <property type="match status" value="1"/>
</dbReference>
<dbReference type="SUPFAM" id="SSF52172">
    <property type="entry name" value="CheY-like"/>
    <property type="match status" value="2"/>
</dbReference>
<feature type="domain" description="PAS" evidence="20">
    <location>
        <begin position="322"/>
        <end position="395"/>
    </location>
</feature>
<dbReference type="InterPro" id="IPR005467">
    <property type="entry name" value="His_kinase_dom"/>
</dbReference>
<keyword evidence="11 17" id="KW-1133">Transmembrane helix</keyword>
<feature type="domain" description="Response regulatory" evidence="19">
    <location>
        <begin position="723"/>
        <end position="844"/>
    </location>
</feature>
<dbReference type="CDD" id="cd00156">
    <property type="entry name" value="REC"/>
    <property type="match status" value="1"/>
</dbReference>
<dbReference type="FunFam" id="1.10.287.130:FF:000003">
    <property type="entry name" value="Histidine kinase"/>
    <property type="match status" value="1"/>
</dbReference>
<dbReference type="SMART" id="SM00448">
    <property type="entry name" value="REC"/>
    <property type="match status" value="2"/>
</dbReference>
<dbReference type="PROSITE" id="PS50113">
    <property type="entry name" value="PAC"/>
    <property type="match status" value="1"/>
</dbReference>
<dbReference type="InterPro" id="IPR011006">
    <property type="entry name" value="CheY-like_superfamily"/>
</dbReference>
<evidence type="ECO:0000256" key="2">
    <source>
        <dbReference type="ARBA" id="ARBA00004651"/>
    </source>
</evidence>
<dbReference type="Pfam" id="PF00072">
    <property type="entry name" value="Response_reg"/>
    <property type="match status" value="2"/>
</dbReference>
<evidence type="ECO:0000256" key="6">
    <source>
        <dbReference type="ARBA" id="ARBA00022679"/>
    </source>
</evidence>
<evidence type="ECO:0000259" key="18">
    <source>
        <dbReference type="PROSITE" id="PS50109"/>
    </source>
</evidence>
<evidence type="ECO:0000256" key="3">
    <source>
        <dbReference type="ARBA" id="ARBA00012438"/>
    </source>
</evidence>
<dbReference type="GO" id="GO:0005524">
    <property type="term" value="F:ATP binding"/>
    <property type="evidence" value="ECO:0007669"/>
    <property type="project" value="UniProtKB-KW"/>
</dbReference>
<dbReference type="CDD" id="cd00082">
    <property type="entry name" value="HisKA"/>
    <property type="match status" value="1"/>
</dbReference>
<organism evidence="22 23">
    <name type="scientific">Exilibacterium tricleocarpae</name>
    <dbReference type="NCBI Taxonomy" id="2591008"/>
    <lineage>
        <taxon>Bacteria</taxon>
        <taxon>Pseudomonadati</taxon>
        <taxon>Pseudomonadota</taxon>
        <taxon>Gammaproteobacteria</taxon>
        <taxon>Cellvibrionales</taxon>
        <taxon>Cellvibrionaceae</taxon>
        <taxon>Exilibacterium</taxon>
    </lineage>
</organism>
<evidence type="ECO:0000256" key="1">
    <source>
        <dbReference type="ARBA" id="ARBA00000085"/>
    </source>
</evidence>
<dbReference type="Proteomes" id="UP000319732">
    <property type="component" value="Unassembled WGS sequence"/>
</dbReference>
<gene>
    <name evidence="22" type="ORF">FKG94_27475</name>
</gene>
<keyword evidence="5 14" id="KW-0597">Phosphoprotein</keyword>
<keyword evidence="8" id="KW-0547">Nucleotide-binding</keyword>
<comment type="caution">
    <text evidence="22">The sequence shown here is derived from an EMBL/GenBank/DDBJ whole genome shotgun (WGS) entry which is preliminary data.</text>
</comment>
<sequence length="1027" mass="115351">MRSKHARKIRIVAVLVPLSLITMLFLASEVENREEYFKAVDKINQVKQYDILLSQDILKLRNGLLENYDPVVDSGKKIADIITALEKTGVHSLESDWFSATLHPSHRELPVIEQAIRKNLAAYKESFIYRQENIERFKAFNATLRNSQNSFPVLLDELHTTLEKIPGTEKEIVNIEQLLYDTSAFLLKNEDGLMLKIQENSKALQKIGERYPGAQKLSRSLMSHLDIIVGQTGIIQNLVTEISKPDYLEHLNDLQANYNTYFDVLQRIDYIFQVMMFALAIVLLATVFVIWYRLITASHEIEKAKKLLEQRVDERTSELQLSQERFKLVVEGTNEGIWDWPDIDKDEVYWSPQHKKLLGYDDHEIEASQENFLLLLHKDDTAHVKREIKKHLDRDIPFDTEYRLRTKSGEYRWFHGKGTAVRDSTENPRRMIGTIADITEKKQVEAQLLKYSQDLEIQTLELQVAREKAEEANKLKSEFLANMSHEVRTPMNGIIGMTNLLLETQLTSQQETYAHTTKSSAEHLLAIVNEILDFSKIEAGKMDLETIPFNLQVLVEEVAELIAVKAQEKGLEVLLRFAPDMPCHILGDPGRVRQIFLNLAGNALKFTESGHILISVKTEEEKAGLVRFRASVEDTGVGIPEDKREHIFHKFSQADGSTTRKFGGTGLGLSICQELTGIMGGDIGVESVLGKGSTFWFTFQLEVDESADKRQPLNLSADLSGIKAIIVDDNKVAQDIAAEHMLAQGMKIDIASSGDEGLKMIRKAAMAGKPYKLGVFDYMMPGLDGVDLAISIKSEAITSAMSLLMISSAPSRGDNQRMQEAGFSGFLTKPTSGNDIILALSAMSMMKDTSPANLITRHSLREASKQSNKADTDKLDFGGKKILLAEDNPVNQMVATAMLEKLGCQVTPAENGLKAVNLVKQEQFDLIFMDYNMPEMDGIEATKAIRELEAGGEIQNVPIVAFTAHAMKGDDEKCYAAGMDDYITKPIKQQTLIGVLQRWLSGTEPKVYSSSPATSEEDIEHPLRQTR</sequence>
<dbReference type="PROSITE" id="PS50110">
    <property type="entry name" value="RESPONSE_REGULATORY"/>
    <property type="match status" value="2"/>
</dbReference>
<evidence type="ECO:0000256" key="12">
    <source>
        <dbReference type="ARBA" id="ARBA00023012"/>
    </source>
</evidence>
<dbReference type="InterPro" id="IPR013655">
    <property type="entry name" value="PAS_fold_3"/>
</dbReference>
<dbReference type="InterPro" id="IPR036097">
    <property type="entry name" value="HisK_dim/P_sf"/>
</dbReference>
<dbReference type="InterPro" id="IPR001610">
    <property type="entry name" value="PAC"/>
</dbReference>
<evidence type="ECO:0000256" key="11">
    <source>
        <dbReference type="ARBA" id="ARBA00022989"/>
    </source>
</evidence>
<proteinExistence type="predicted"/>
<keyword evidence="15" id="KW-0175">Coiled coil</keyword>
<dbReference type="CDD" id="cd00130">
    <property type="entry name" value="PAS"/>
    <property type="match status" value="1"/>
</dbReference>
<feature type="transmembrane region" description="Helical" evidence="17">
    <location>
        <begin position="270"/>
        <end position="295"/>
    </location>
</feature>
<dbReference type="Pfam" id="PF02518">
    <property type="entry name" value="HATPase_c"/>
    <property type="match status" value="1"/>
</dbReference>
<feature type="domain" description="Histidine kinase" evidence="18">
    <location>
        <begin position="482"/>
        <end position="703"/>
    </location>
</feature>
<evidence type="ECO:0000256" key="5">
    <source>
        <dbReference type="ARBA" id="ARBA00022553"/>
    </source>
</evidence>
<evidence type="ECO:0000256" key="17">
    <source>
        <dbReference type="SAM" id="Phobius"/>
    </source>
</evidence>
<evidence type="ECO:0000259" key="21">
    <source>
        <dbReference type="PROSITE" id="PS50113"/>
    </source>
</evidence>
<feature type="modified residue" description="4-aspartylphosphate" evidence="14">
    <location>
        <position position="930"/>
    </location>
</feature>
<evidence type="ECO:0000259" key="20">
    <source>
        <dbReference type="PROSITE" id="PS50112"/>
    </source>
</evidence>
<evidence type="ECO:0000256" key="13">
    <source>
        <dbReference type="ARBA" id="ARBA00023136"/>
    </source>
</evidence>
<dbReference type="FunFam" id="3.30.565.10:FF:000010">
    <property type="entry name" value="Sensor histidine kinase RcsC"/>
    <property type="match status" value="1"/>
</dbReference>
<keyword evidence="10" id="KW-0067">ATP-binding</keyword>
<dbReference type="Gene3D" id="3.30.565.10">
    <property type="entry name" value="Histidine kinase-like ATPase, C-terminal domain"/>
    <property type="match status" value="1"/>
</dbReference>
<dbReference type="InterPro" id="IPR000014">
    <property type="entry name" value="PAS"/>
</dbReference>
<dbReference type="Pfam" id="PF08447">
    <property type="entry name" value="PAS_3"/>
    <property type="match status" value="1"/>
</dbReference>
<dbReference type="Gene3D" id="3.40.50.2300">
    <property type="match status" value="2"/>
</dbReference>
<feature type="domain" description="PAC" evidence="21">
    <location>
        <begin position="398"/>
        <end position="450"/>
    </location>
</feature>
<evidence type="ECO:0000256" key="8">
    <source>
        <dbReference type="ARBA" id="ARBA00022741"/>
    </source>
</evidence>
<dbReference type="InterPro" id="IPR003594">
    <property type="entry name" value="HATPase_dom"/>
</dbReference>
<evidence type="ECO:0000256" key="16">
    <source>
        <dbReference type="SAM" id="MobiDB-lite"/>
    </source>
</evidence>
<keyword evidence="6" id="KW-0808">Transferase</keyword>
<accession>A0A545SMI7</accession>
<dbReference type="InterPro" id="IPR036890">
    <property type="entry name" value="HATPase_C_sf"/>
</dbReference>
<protein>
    <recommendedName>
        <fullName evidence="3">histidine kinase</fullName>
        <ecNumber evidence="3">2.7.13.3</ecNumber>
    </recommendedName>
</protein>
<dbReference type="SUPFAM" id="SSF47384">
    <property type="entry name" value="Homodimeric domain of signal transducing histidine kinase"/>
    <property type="match status" value="1"/>
</dbReference>
<dbReference type="Pfam" id="PF19443">
    <property type="entry name" value="DAHL"/>
    <property type="match status" value="1"/>
</dbReference>
<evidence type="ECO:0000256" key="4">
    <source>
        <dbReference type="ARBA" id="ARBA00022475"/>
    </source>
</evidence>
<dbReference type="SMART" id="SM00086">
    <property type="entry name" value="PAC"/>
    <property type="match status" value="1"/>
</dbReference>
<dbReference type="Pfam" id="PF00512">
    <property type="entry name" value="HisKA"/>
    <property type="match status" value="1"/>
</dbReference>
<dbReference type="GO" id="GO:0000155">
    <property type="term" value="F:phosphorelay sensor kinase activity"/>
    <property type="evidence" value="ECO:0007669"/>
    <property type="project" value="InterPro"/>
</dbReference>
<feature type="region of interest" description="Disordered" evidence="16">
    <location>
        <begin position="1005"/>
        <end position="1027"/>
    </location>
</feature>
<dbReference type="InterPro" id="IPR045812">
    <property type="entry name" value="DAHL"/>
</dbReference>
<dbReference type="EMBL" id="VHSG01000043">
    <property type="protein sequence ID" value="TQV66167.1"/>
    <property type="molecule type" value="Genomic_DNA"/>
</dbReference>
<feature type="coiled-coil region" evidence="15">
    <location>
        <begin position="455"/>
        <end position="482"/>
    </location>
</feature>
<dbReference type="NCBIfam" id="TIGR00229">
    <property type="entry name" value="sensory_box"/>
    <property type="match status" value="1"/>
</dbReference>
<evidence type="ECO:0000313" key="23">
    <source>
        <dbReference type="Proteomes" id="UP000319732"/>
    </source>
</evidence>
<dbReference type="SMART" id="SM00387">
    <property type="entry name" value="HATPase_c"/>
    <property type="match status" value="1"/>
</dbReference>
<dbReference type="PRINTS" id="PR00344">
    <property type="entry name" value="BCTRLSENSOR"/>
</dbReference>
<comment type="subcellular location">
    <subcellularLocation>
        <location evidence="2">Cell membrane</location>
        <topology evidence="2">Multi-pass membrane protein</topology>
    </subcellularLocation>
</comment>
<evidence type="ECO:0000256" key="14">
    <source>
        <dbReference type="PROSITE-ProRule" id="PRU00169"/>
    </source>
</evidence>
<dbReference type="InterPro" id="IPR004358">
    <property type="entry name" value="Sig_transdc_His_kin-like_C"/>
</dbReference>
<dbReference type="Gene3D" id="1.10.287.130">
    <property type="match status" value="1"/>
</dbReference>
<feature type="domain" description="Response regulatory" evidence="19">
    <location>
        <begin position="881"/>
        <end position="1000"/>
    </location>
</feature>
<name>A0A545SMI7_9GAMM</name>
<dbReference type="InterPro" id="IPR035965">
    <property type="entry name" value="PAS-like_dom_sf"/>
</dbReference>
<dbReference type="Gene3D" id="3.30.450.20">
    <property type="entry name" value="PAS domain"/>
    <property type="match status" value="1"/>
</dbReference>
<evidence type="ECO:0000256" key="7">
    <source>
        <dbReference type="ARBA" id="ARBA00022692"/>
    </source>
</evidence>
<evidence type="ECO:0000313" key="22">
    <source>
        <dbReference type="EMBL" id="TQV66167.1"/>
    </source>
</evidence>
<dbReference type="SMART" id="SM00388">
    <property type="entry name" value="HisKA"/>
    <property type="match status" value="1"/>
</dbReference>
<dbReference type="EC" id="2.7.13.3" evidence="3"/>
<reference evidence="22 23" key="1">
    <citation type="submission" date="2019-06" db="EMBL/GenBank/DDBJ databases">
        <title>Whole genome sequence for Cellvibrionaceae sp. R142.</title>
        <authorList>
            <person name="Wang G."/>
        </authorList>
    </citation>
    <scope>NUCLEOTIDE SEQUENCE [LARGE SCALE GENOMIC DNA]</scope>
    <source>
        <strain evidence="22 23">R142</strain>
    </source>
</reference>
<evidence type="ECO:0000256" key="15">
    <source>
        <dbReference type="SAM" id="Coils"/>
    </source>
</evidence>
<dbReference type="PROSITE" id="PS50112">
    <property type="entry name" value="PAS"/>
    <property type="match status" value="1"/>
</dbReference>
<dbReference type="PANTHER" id="PTHR45339">
    <property type="entry name" value="HYBRID SIGNAL TRANSDUCTION HISTIDINE KINASE J"/>
    <property type="match status" value="1"/>
</dbReference>
<dbReference type="SMART" id="SM00091">
    <property type="entry name" value="PAS"/>
    <property type="match status" value="1"/>
</dbReference>
<dbReference type="PROSITE" id="PS50109">
    <property type="entry name" value="HIS_KIN"/>
    <property type="match status" value="1"/>
</dbReference>
<comment type="catalytic activity">
    <reaction evidence="1">
        <text>ATP + protein L-histidine = ADP + protein N-phospho-L-histidine.</text>
        <dbReference type="EC" id="2.7.13.3"/>
    </reaction>
</comment>
<evidence type="ECO:0000256" key="9">
    <source>
        <dbReference type="ARBA" id="ARBA00022777"/>
    </source>
</evidence>
<keyword evidence="12" id="KW-0902">Two-component regulatory system</keyword>
<keyword evidence="4" id="KW-1003">Cell membrane</keyword>
<keyword evidence="7 17" id="KW-0812">Transmembrane</keyword>
<keyword evidence="9" id="KW-0418">Kinase</keyword>
<evidence type="ECO:0000259" key="19">
    <source>
        <dbReference type="PROSITE" id="PS50110"/>
    </source>
</evidence>
<dbReference type="OrthoDB" id="6187449at2"/>
<dbReference type="SUPFAM" id="SSF55785">
    <property type="entry name" value="PYP-like sensor domain (PAS domain)"/>
    <property type="match status" value="1"/>
</dbReference>